<evidence type="ECO:0000256" key="5">
    <source>
        <dbReference type="ARBA" id="ARBA00022771"/>
    </source>
</evidence>
<reference evidence="13" key="2">
    <citation type="submission" date="2021-09" db="EMBL/GenBank/DDBJ databases">
        <authorList>
            <person name="Jia N."/>
            <person name="Wang J."/>
            <person name="Shi W."/>
            <person name="Du L."/>
            <person name="Sun Y."/>
            <person name="Zhan W."/>
            <person name="Jiang J."/>
            <person name="Wang Q."/>
            <person name="Zhang B."/>
            <person name="Ji P."/>
            <person name="Sakyi L.B."/>
            <person name="Cui X."/>
            <person name="Yuan T."/>
            <person name="Jiang B."/>
            <person name="Yang W."/>
            <person name="Lam T.T.-Y."/>
            <person name="Chang Q."/>
            <person name="Ding S."/>
            <person name="Wang X."/>
            <person name="Zhu J."/>
            <person name="Ruan X."/>
            <person name="Zhao L."/>
            <person name="Wei J."/>
            <person name="Que T."/>
            <person name="Du C."/>
            <person name="Cheng J."/>
            <person name="Dai P."/>
            <person name="Han X."/>
            <person name="Huang E."/>
            <person name="Gao Y."/>
            <person name="Liu J."/>
            <person name="Shao H."/>
            <person name="Ye R."/>
            <person name="Li L."/>
            <person name="Wei W."/>
            <person name="Wang X."/>
            <person name="Wang C."/>
            <person name="Huo Q."/>
            <person name="Li W."/>
            <person name="Guo W."/>
            <person name="Chen H."/>
            <person name="Chen S."/>
            <person name="Zhou L."/>
            <person name="Zhou L."/>
            <person name="Ni X."/>
            <person name="Tian J."/>
            <person name="Zhou Y."/>
            <person name="Sheng Y."/>
            <person name="Liu T."/>
            <person name="Pan Y."/>
            <person name="Xia L."/>
            <person name="Li J."/>
            <person name="Zhao F."/>
            <person name="Cao W."/>
        </authorList>
    </citation>
    <scope>NUCLEOTIDE SEQUENCE</scope>
    <source>
        <strain evidence="13">Rmic-2018</strain>
        <tissue evidence="13">Larvae</tissue>
    </source>
</reference>
<evidence type="ECO:0000256" key="8">
    <source>
        <dbReference type="ARBA" id="ARBA00023125"/>
    </source>
</evidence>
<keyword evidence="4" id="KW-0677">Repeat</keyword>
<gene>
    <name evidence="13" type="ORF">HPB51_020993</name>
</gene>
<organism evidence="13 14">
    <name type="scientific">Rhipicephalus microplus</name>
    <name type="common">Cattle tick</name>
    <name type="synonym">Boophilus microplus</name>
    <dbReference type="NCBI Taxonomy" id="6941"/>
    <lineage>
        <taxon>Eukaryota</taxon>
        <taxon>Metazoa</taxon>
        <taxon>Ecdysozoa</taxon>
        <taxon>Arthropoda</taxon>
        <taxon>Chelicerata</taxon>
        <taxon>Arachnida</taxon>
        <taxon>Acari</taxon>
        <taxon>Parasitiformes</taxon>
        <taxon>Ixodida</taxon>
        <taxon>Ixodoidea</taxon>
        <taxon>Ixodidae</taxon>
        <taxon>Rhipicephalinae</taxon>
        <taxon>Rhipicephalus</taxon>
        <taxon>Boophilus</taxon>
    </lineage>
</organism>
<evidence type="ECO:0000256" key="11">
    <source>
        <dbReference type="PROSITE-ProRule" id="PRU00042"/>
    </source>
</evidence>
<reference evidence="13" key="1">
    <citation type="journal article" date="2020" name="Cell">
        <title>Large-Scale Comparative Analyses of Tick Genomes Elucidate Their Genetic Diversity and Vector Capacities.</title>
        <authorList>
            <consortium name="Tick Genome and Microbiome Consortium (TIGMIC)"/>
            <person name="Jia N."/>
            <person name="Wang J."/>
            <person name="Shi W."/>
            <person name="Du L."/>
            <person name="Sun Y."/>
            <person name="Zhan W."/>
            <person name="Jiang J.F."/>
            <person name="Wang Q."/>
            <person name="Zhang B."/>
            <person name="Ji P."/>
            <person name="Bell-Sakyi L."/>
            <person name="Cui X.M."/>
            <person name="Yuan T.T."/>
            <person name="Jiang B.G."/>
            <person name="Yang W.F."/>
            <person name="Lam T.T."/>
            <person name="Chang Q.C."/>
            <person name="Ding S.J."/>
            <person name="Wang X.J."/>
            <person name="Zhu J.G."/>
            <person name="Ruan X.D."/>
            <person name="Zhao L."/>
            <person name="Wei J.T."/>
            <person name="Ye R.Z."/>
            <person name="Que T.C."/>
            <person name="Du C.H."/>
            <person name="Zhou Y.H."/>
            <person name="Cheng J.X."/>
            <person name="Dai P.F."/>
            <person name="Guo W.B."/>
            <person name="Han X.H."/>
            <person name="Huang E.J."/>
            <person name="Li L.F."/>
            <person name="Wei W."/>
            <person name="Gao Y.C."/>
            <person name="Liu J.Z."/>
            <person name="Shao H.Z."/>
            <person name="Wang X."/>
            <person name="Wang C.C."/>
            <person name="Yang T.C."/>
            <person name="Huo Q.B."/>
            <person name="Li W."/>
            <person name="Chen H.Y."/>
            <person name="Chen S.E."/>
            <person name="Zhou L.G."/>
            <person name="Ni X.B."/>
            <person name="Tian J.H."/>
            <person name="Sheng Y."/>
            <person name="Liu T."/>
            <person name="Pan Y.S."/>
            <person name="Xia L.Y."/>
            <person name="Li J."/>
            <person name="Zhao F."/>
            <person name="Cao W.C."/>
        </authorList>
    </citation>
    <scope>NUCLEOTIDE SEQUENCE</scope>
    <source>
        <strain evidence="13">Rmic-2018</strain>
    </source>
</reference>
<keyword evidence="7" id="KW-0805">Transcription regulation</keyword>
<feature type="domain" description="C2H2-type" evidence="12">
    <location>
        <begin position="153"/>
        <end position="180"/>
    </location>
</feature>
<keyword evidence="10" id="KW-0539">Nucleus</keyword>
<proteinExistence type="inferred from homology"/>
<dbReference type="Proteomes" id="UP000821866">
    <property type="component" value="Chromosome 8"/>
</dbReference>
<protein>
    <recommendedName>
        <fullName evidence="12">C2H2-type domain-containing protein</fullName>
    </recommendedName>
</protein>
<keyword evidence="6" id="KW-0862">Zinc</keyword>
<comment type="caution">
    <text evidence="13">The sequence shown here is derived from an EMBL/GenBank/DDBJ whole genome shotgun (WGS) entry which is preliminary data.</text>
</comment>
<feature type="domain" description="C2H2-type" evidence="12">
    <location>
        <begin position="209"/>
        <end position="236"/>
    </location>
</feature>
<dbReference type="SUPFAM" id="SSF57667">
    <property type="entry name" value="beta-beta-alpha zinc fingers"/>
    <property type="match status" value="2"/>
</dbReference>
<dbReference type="GO" id="GO:0008270">
    <property type="term" value="F:zinc ion binding"/>
    <property type="evidence" value="ECO:0007669"/>
    <property type="project" value="UniProtKB-KW"/>
</dbReference>
<evidence type="ECO:0000259" key="12">
    <source>
        <dbReference type="PROSITE" id="PS50157"/>
    </source>
</evidence>
<evidence type="ECO:0000256" key="1">
    <source>
        <dbReference type="ARBA" id="ARBA00004123"/>
    </source>
</evidence>
<keyword evidence="8" id="KW-0238">DNA-binding</keyword>
<evidence type="ECO:0000313" key="13">
    <source>
        <dbReference type="EMBL" id="KAH8019671.1"/>
    </source>
</evidence>
<comment type="similarity">
    <text evidence="2">Belongs to the krueppel C2H2-type zinc-finger protein family.</text>
</comment>
<dbReference type="InterPro" id="IPR036236">
    <property type="entry name" value="Znf_C2H2_sf"/>
</dbReference>
<dbReference type="FunFam" id="3.30.160.60:FF:000328">
    <property type="entry name" value="Zinc finger protein 1079"/>
    <property type="match status" value="1"/>
</dbReference>
<dbReference type="PANTHER" id="PTHR24394:SF44">
    <property type="entry name" value="ZINC FINGER PROTEIN 271-LIKE"/>
    <property type="match status" value="1"/>
</dbReference>
<keyword evidence="9" id="KW-0804">Transcription</keyword>
<evidence type="ECO:0000256" key="7">
    <source>
        <dbReference type="ARBA" id="ARBA00023015"/>
    </source>
</evidence>
<dbReference type="AlphaFoldDB" id="A0A9J6DC64"/>
<evidence type="ECO:0000256" key="4">
    <source>
        <dbReference type="ARBA" id="ARBA00022737"/>
    </source>
</evidence>
<keyword evidence="14" id="KW-1185">Reference proteome</keyword>
<dbReference type="GO" id="GO:0003677">
    <property type="term" value="F:DNA binding"/>
    <property type="evidence" value="ECO:0007669"/>
    <property type="project" value="UniProtKB-KW"/>
</dbReference>
<evidence type="ECO:0000256" key="3">
    <source>
        <dbReference type="ARBA" id="ARBA00022723"/>
    </source>
</evidence>
<dbReference type="GO" id="GO:0000981">
    <property type="term" value="F:DNA-binding transcription factor activity, RNA polymerase II-specific"/>
    <property type="evidence" value="ECO:0007669"/>
    <property type="project" value="TreeGrafter"/>
</dbReference>
<comment type="subcellular location">
    <subcellularLocation>
        <location evidence="1">Nucleus</location>
    </subcellularLocation>
</comment>
<dbReference type="PANTHER" id="PTHR24394">
    <property type="entry name" value="ZINC FINGER PROTEIN"/>
    <property type="match status" value="1"/>
</dbReference>
<dbReference type="PROSITE" id="PS50157">
    <property type="entry name" value="ZINC_FINGER_C2H2_2"/>
    <property type="match status" value="3"/>
</dbReference>
<accession>A0A9J6DC64</accession>
<dbReference type="InterPro" id="IPR013087">
    <property type="entry name" value="Znf_C2H2_type"/>
</dbReference>
<keyword evidence="5 11" id="KW-0863">Zinc-finger</keyword>
<dbReference type="Pfam" id="PF00096">
    <property type="entry name" value="zf-C2H2"/>
    <property type="match status" value="2"/>
</dbReference>
<evidence type="ECO:0000256" key="10">
    <source>
        <dbReference type="ARBA" id="ARBA00023242"/>
    </source>
</evidence>
<dbReference type="VEuPathDB" id="VectorBase:LOC119176613"/>
<dbReference type="SMART" id="SM00355">
    <property type="entry name" value="ZnF_C2H2"/>
    <property type="match status" value="4"/>
</dbReference>
<dbReference type="PROSITE" id="PS00028">
    <property type="entry name" value="ZINC_FINGER_C2H2_1"/>
    <property type="match status" value="2"/>
</dbReference>
<dbReference type="GO" id="GO:0005634">
    <property type="term" value="C:nucleus"/>
    <property type="evidence" value="ECO:0007669"/>
    <property type="project" value="UniProtKB-SubCell"/>
</dbReference>
<name>A0A9J6DC64_RHIMP</name>
<dbReference type="Gene3D" id="3.30.160.60">
    <property type="entry name" value="Classic Zinc Finger"/>
    <property type="match status" value="3"/>
</dbReference>
<sequence>MISQTELRAELTGSMMDVSKFSERLNRVQPVVSTPLETNLFMDKEVCTSFCCQRSHLTPHPHVEPLRAAKDSRVALKVGDLIRTMKHSAFADLWRLWLTRDYASATQKLPSSPVEVKMEAERITCQYGPKRFNSASAHRSHESRHLSKISGRYRCSDCGKCFVQKSSLVTHARSHTGERPYLCVVCGADIADISCYNKHMLPHTGDRPYTCFGCAKAFTQSGNLYRHMRTCAQVRNMTPNIA</sequence>
<dbReference type="FunFam" id="3.30.160.60:FF:000681">
    <property type="entry name" value="zinc finger protein 205 isoform X1"/>
    <property type="match status" value="1"/>
</dbReference>
<dbReference type="EMBL" id="JABSTU010000010">
    <property type="protein sequence ID" value="KAH8019671.1"/>
    <property type="molecule type" value="Genomic_DNA"/>
</dbReference>
<evidence type="ECO:0000256" key="6">
    <source>
        <dbReference type="ARBA" id="ARBA00022833"/>
    </source>
</evidence>
<evidence type="ECO:0000256" key="9">
    <source>
        <dbReference type="ARBA" id="ARBA00023163"/>
    </source>
</evidence>
<evidence type="ECO:0000313" key="14">
    <source>
        <dbReference type="Proteomes" id="UP000821866"/>
    </source>
</evidence>
<evidence type="ECO:0000256" key="2">
    <source>
        <dbReference type="ARBA" id="ARBA00006991"/>
    </source>
</evidence>
<feature type="domain" description="C2H2-type" evidence="12">
    <location>
        <begin position="181"/>
        <end position="208"/>
    </location>
</feature>
<keyword evidence="3" id="KW-0479">Metal-binding</keyword>